<protein>
    <submittedName>
        <fullName evidence="2">Uncharacterized protein</fullName>
    </submittedName>
</protein>
<proteinExistence type="inferred from homology"/>
<accession>A0A7C3VL82</accession>
<dbReference type="Pfam" id="PF06062">
    <property type="entry name" value="UPF0231"/>
    <property type="match status" value="1"/>
</dbReference>
<dbReference type="InterPro" id="IPR008249">
    <property type="entry name" value="UPF0231"/>
</dbReference>
<reference evidence="2" key="1">
    <citation type="journal article" date="2020" name="mSystems">
        <title>Genome- and Community-Level Interaction Insights into Carbon Utilization and Element Cycling Functions of Hydrothermarchaeota in Hydrothermal Sediment.</title>
        <authorList>
            <person name="Zhou Z."/>
            <person name="Liu Y."/>
            <person name="Xu W."/>
            <person name="Pan J."/>
            <person name="Luo Z.H."/>
            <person name="Li M."/>
        </authorList>
    </citation>
    <scope>NUCLEOTIDE SEQUENCE [LARGE SCALE GENOMIC DNA]</scope>
    <source>
        <strain evidence="2">SpSt-374</strain>
    </source>
</reference>
<gene>
    <name evidence="2" type="ORF">ENR15_15580</name>
</gene>
<sequence>MPAESWNWSDWTAQSSAHQCLLEFLTLDIQNSPEWVQHLLTQIAALETGEITTWTRSGNAYHLTFSPQNVTIENMAGATEPIETISLQEFKAAVLAWQHQIETNPF</sequence>
<evidence type="ECO:0000256" key="1">
    <source>
        <dbReference type="ARBA" id="ARBA00005367"/>
    </source>
</evidence>
<name>A0A7C3VL82_9CYAN</name>
<organism evidence="2">
    <name type="scientific">Planktothricoides sp. SpSt-374</name>
    <dbReference type="NCBI Taxonomy" id="2282167"/>
    <lineage>
        <taxon>Bacteria</taxon>
        <taxon>Bacillati</taxon>
        <taxon>Cyanobacteriota</taxon>
        <taxon>Cyanophyceae</taxon>
        <taxon>Oscillatoriophycideae</taxon>
        <taxon>Oscillatoriales</taxon>
        <taxon>Oscillatoriaceae</taxon>
        <taxon>Planktothricoides</taxon>
    </lineage>
</organism>
<evidence type="ECO:0000313" key="2">
    <source>
        <dbReference type="EMBL" id="HGG02017.1"/>
    </source>
</evidence>
<comment type="similarity">
    <text evidence="1">Belongs to the UPF0231 family.</text>
</comment>
<comment type="caution">
    <text evidence="2">The sequence shown here is derived from an EMBL/GenBank/DDBJ whole genome shotgun (WGS) entry which is preliminary data.</text>
</comment>
<dbReference type="AlphaFoldDB" id="A0A7C3VL82"/>
<dbReference type="EMBL" id="DSPX01000158">
    <property type="protein sequence ID" value="HGG02017.1"/>
    <property type="molecule type" value="Genomic_DNA"/>
</dbReference>